<evidence type="ECO:0000313" key="1">
    <source>
        <dbReference type="EMBL" id="KAH6926342.1"/>
    </source>
</evidence>
<protein>
    <submittedName>
        <fullName evidence="1">Uncharacterized protein</fullName>
    </submittedName>
</protein>
<name>A0ACB7RTT0_HYAAI</name>
<evidence type="ECO:0000313" key="2">
    <source>
        <dbReference type="Proteomes" id="UP000821845"/>
    </source>
</evidence>
<gene>
    <name evidence="1" type="ORF">HPB50_017479</name>
</gene>
<comment type="caution">
    <text evidence="1">The sequence shown here is derived from an EMBL/GenBank/DDBJ whole genome shotgun (WGS) entry which is preliminary data.</text>
</comment>
<proteinExistence type="predicted"/>
<dbReference type="Proteomes" id="UP000821845">
    <property type="component" value="Chromosome 7"/>
</dbReference>
<dbReference type="EMBL" id="CM023487">
    <property type="protein sequence ID" value="KAH6926342.1"/>
    <property type="molecule type" value="Genomic_DNA"/>
</dbReference>
<accession>A0ACB7RTT0</accession>
<sequence length="110" mass="12273">MAKCSVVYYNFRHREGATGFLAEVYSPREPLRIHLRLLNRPAHHLSSLLPTIRPGCIFSRGLDCQGRVIPVDFAPTIIPGVPPWIILKPLVRLQVSGISKKSCVPYAGLK</sequence>
<keyword evidence="2" id="KW-1185">Reference proteome</keyword>
<organism evidence="1 2">
    <name type="scientific">Hyalomma asiaticum</name>
    <name type="common">Tick</name>
    <dbReference type="NCBI Taxonomy" id="266040"/>
    <lineage>
        <taxon>Eukaryota</taxon>
        <taxon>Metazoa</taxon>
        <taxon>Ecdysozoa</taxon>
        <taxon>Arthropoda</taxon>
        <taxon>Chelicerata</taxon>
        <taxon>Arachnida</taxon>
        <taxon>Acari</taxon>
        <taxon>Parasitiformes</taxon>
        <taxon>Ixodida</taxon>
        <taxon>Ixodoidea</taxon>
        <taxon>Ixodidae</taxon>
        <taxon>Hyalomminae</taxon>
        <taxon>Hyalomma</taxon>
    </lineage>
</organism>
<reference evidence="1" key="1">
    <citation type="submission" date="2020-05" db="EMBL/GenBank/DDBJ databases">
        <title>Large-scale comparative analyses of tick genomes elucidate their genetic diversity and vector capacities.</title>
        <authorList>
            <person name="Jia N."/>
            <person name="Wang J."/>
            <person name="Shi W."/>
            <person name="Du L."/>
            <person name="Sun Y."/>
            <person name="Zhan W."/>
            <person name="Jiang J."/>
            <person name="Wang Q."/>
            <person name="Zhang B."/>
            <person name="Ji P."/>
            <person name="Sakyi L.B."/>
            <person name="Cui X."/>
            <person name="Yuan T."/>
            <person name="Jiang B."/>
            <person name="Yang W."/>
            <person name="Lam T.T.-Y."/>
            <person name="Chang Q."/>
            <person name="Ding S."/>
            <person name="Wang X."/>
            <person name="Zhu J."/>
            <person name="Ruan X."/>
            <person name="Zhao L."/>
            <person name="Wei J."/>
            <person name="Que T."/>
            <person name="Du C."/>
            <person name="Cheng J."/>
            <person name="Dai P."/>
            <person name="Han X."/>
            <person name="Huang E."/>
            <person name="Gao Y."/>
            <person name="Liu J."/>
            <person name="Shao H."/>
            <person name="Ye R."/>
            <person name="Li L."/>
            <person name="Wei W."/>
            <person name="Wang X."/>
            <person name="Wang C."/>
            <person name="Yang T."/>
            <person name="Huo Q."/>
            <person name="Li W."/>
            <person name="Guo W."/>
            <person name="Chen H."/>
            <person name="Zhou L."/>
            <person name="Ni X."/>
            <person name="Tian J."/>
            <person name="Zhou Y."/>
            <person name="Sheng Y."/>
            <person name="Liu T."/>
            <person name="Pan Y."/>
            <person name="Xia L."/>
            <person name="Li J."/>
            <person name="Zhao F."/>
            <person name="Cao W."/>
        </authorList>
    </citation>
    <scope>NUCLEOTIDE SEQUENCE</scope>
    <source>
        <strain evidence="1">Hyas-2018</strain>
    </source>
</reference>